<dbReference type="EMBL" id="CP139487">
    <property type="protein sequence ID" value="WPU63196.1"/>
    <property type="molecule type" value="Genomic_DNA"/>
</dbReference>
<gene>
    <name evidence="1" type="ORF">SOO65_10920</name>
</gene>
<organism evidence="1 2">
    <name type="scientific">Peredibacter starrii</name>
    <dbReference type="NCBI Taxonomy" id="28202"/>
    <lineage>
        <taxon>Bacteria</taxon>
        <taxon>Pseudomonadati</taxon>
        <taxon>Bdellovibrionota</taxon>
        <taxon>Bacteriovoracia</taxon>
        <taxon>Bacteriovoracales</taxon>
        <taxon>Bacteriovoracaceae</taxon>
        <taxon>Peredibacter</taxon>
    </lineage>
</organism>
<evidence type="ECO:0000313" key="2">
    <source>
        <dbReference type="Proteomes" id="UP001324634"/>
    </source>
</evidence>
<reference evidence="1 2" key="1">
    <citation type="submission" date="2023-11" db="EMBL/GenBank/DDBJ databases">
        <title>Peredibacter starrii A3.12.</title>
        <authorList>
            <person name="Mitchell R.J."/>
        </authorList>
    </citation>
    <scope>NUCLEOTIDE SEQUENCE [LARGE SCALE GENOMIC DNA]</scope>
    <source>
        <strain evidence="1 2">A3.12</strain>
    </source>
</reference>
<dbReference type="Proteomes" id="UP001324634">
    <property type="component" value="Chromosome"/>
</dbReference>
<dbReference type="RefSeq" id="WP_321389461.1">
    <property type="nucleotide sequence ID" value="NZ_CP139487.1"/>
</dbReference>
<evidence type="ECO:0000313" key="1">
    <source>
        <dbReference type="EMBL" id="WPU63196.1"/>
    </source>
</evidence>
<accession>A0AAX4HIY6</accession>
<sequence>MNTKFILGLAISILPQSMCLADTISKDIIFADTVYVGGISCGTDIPGGYCELPTPTFKDDGAALDKKANLQGACVQGGGDCTMVVFTTETKELNPQTLLARVSTTAGEQVWIKTSKTNLKKIEDLIPKLDIGENEIEFRPGLQFVYADKDLSKKIPLTEITKITSRPYSEADKELEIIEREELPATTLNGKRIIGIRLNKLRVDAKKYAEDSYEAKKNAVRVKIQDFYFPAFDEKGRINYWFLPDPGC</sequence>
<dbReference type="AlphaFoldDB" id="A0AAX4HIY6"/>
<dbReference type="KEGG" id="psti:SOO65_10920"/>
<protein>
    <submittedName>
        <fullName evidence="1">Uncharacterized protein</fullName>
    </submittedName>
</protein>
<proteinExistence type="predicted"/>
<keyword evidence="2" id="KW-1185">Reference proteome</keyword>
<name>A0AAX4HIY6_9BACT</name>